<dbReference type="AlphaFoldDB" id="A0A2M8NZJ0"/>
<dbReference type="Proteomes" id="UP000228921">
    <property type="component" value="Unassembled WGS sequence"/>
</dbReference>
<proteinExistence type="predicted"/>
<evidence type="ECO:0000313" key="2">
    <source>
        <dbReference type="Proteomes" id="UP000228921"/>
    </source>
</evidence>
<organism evidence="1 2">
    <name type="scientific">Candidatus Thermofonsia Clade 1 bacterium</name>
    <dbReference type="NCBI Taxonomy" id="2364210"/>
    <lineage>
        <taxon>Bacteria</taxon>
        <taxon>Bacillati</taxon>
        <taxon>Chloroflexota</taxon>
        <taxon>Candidatus Thermofontia</taxon>
        <taxon>Candidatus Thermofonsia Clade 1</taxon>
    </lineage>
</organism>
<comment type="caution">
    <text evidence="1">The sequence shown here is derived from an EMBL/GenBank/DDBJ whole genome shotgun (WGS) entry which is preliminary data.</text>
</comment>
<accession>A0A2M8NZJ0</accession>
<protein>
    <submittedName>
        <fullName evidence="1">Uncharacterized protein</fullName>
    </submittedName>
</protein>
<reference evidence="1 2" key="1">
    <citation type="submission" date="2017-11" db="EMBL/GenBank/DDBJ databases">
        <title>Evolution of Phototrophy in the Chloroflexi Phylum Driven by Horizontal Gene Transfer.</title>
        <authorList>
            <person name="Ward L.M."/>
            <person name="Hemp J."/>
            <person name="Shih P.M."/>
            <person name="Mcglynn S.E."/>
            <person name="Fischer W."/>
        </authorList>
    </citation>
    <scope>NUCLEOTIDE SEQUENCE [LARGE SCALE GENOMIC DNA]</scope>
    <source>
        <strain evidence="1">CP2_2F</strain>
    </source>
</reference>
<sequence>MSDYSKNVGMGGRTLRILGVGFLILIFVASALPFDNTGAPPPTPQEPVGNAAHPAVPAGGTPVSITGTYVHPSGLFSVPTVAGWELPGESPEESIAATPDQPITRAGAVFVNVSAASVVHVFVEDNPAISLSDLDGLQAYYTPEQVGSAWTQYNGGWREIGRRVVDDTLIIDTEMTHEGLVYLGRQFSRLQERWLMVMRLVVPINNPSLLERLQATYQPYFYLWQTSINAPMHWRTLADTLSGYLIRFPNTWMQEDGRAGAPYTISGELDGRTYRLNVRALPSVSVADEEAARAWIAQNYPRSTIQSVQPETRGAFSGYTLSFLAPDPDGNQRSLTATLINGQSALYVAVLQTFAEGRDLLGPNDGSISPELFRVRQTFTPIRLAPIALQPTPTPTPAG</sequence>
<name>A0A2M8NZJ0_9CHLR</name>
<evidence type="ECO:0000313" key="1">
    <source>
        <dbReference type="EMBL" id="PJF30694.1"/>
    </source>
</evidence>
<dbReference type="EMBL" id="PGTK01000007">
    <property type="protein sequence ID" value="PJF30694.1"/>
    <property type="molecule type" value="Genomic_DNA"/>
</dbReference>
<gene>
    <name evidence="1" type="ORF">CUN51_06835</name>
</gene>